<dbReference type="EMBL" id="VWYH01000982">
    <property type="protein sequence ID" value="NXW82794.1"/>
    <property type="molecule type" value="Genomic_DNA"/>
</dbReference>
<proteinExistence type="inferred from homology"/>
<dbReference type="PANTHER" id="PTHR12773:SF0">
    <property type="entry name" value="MULTIFUNCTIONAL METHYLTRANSFERASE SUBUNIT TRM112-LIKE PROTEIN"/>
    <property type="match status" value="1"/>
</dbReference>
<gene>
    <name evidence="5" type="primary">Trmt112</name>
    <name evidence="5" type="ORF">ALOBEC_R16002</name>
</gene>
<dbReference type="Gene3D" id="2.20.25.10">
    <property type="match status" value="1"/>
</dbReference>
<evidence type="ECO:0000313" key="6">
    <source>
        <dbReference type="Proteomes" id="UP000541332"/>
    </source>
</evidence>
<dbReference type="GO" id="GO:0070476">
    <property type="term" value="P:rRNA (guanine-N7)-methylation"/>
    <property type="evidence" value="ECO:0007669"/>
    <property type="project" value="TreeGrafter"/>
</dbReference>
<dbReference type="OrthoDB" id="2187549at2759"/>
<dbReference type="PANTHER" id="PTHR12773">
    <property type="entry name" value="UPF0315 PROTEIN-RELATED"/>
    <property type="match status" value="1"/>
</dbReference>
<dbReference type="AlphaFoldDB" id="A0A7L4F735"/>
<protein>
    <recommendedName>
        <fullName evidence="2">Multifunctional methyltransferase subunit TRM112-like protein</fullName>
    </recommendedName>
    <alternativeName>
        <fullName evidence="3">tRNA methyltransferase 112 homolog</fullName>
    </alternativeName>
</protein>
<feature type="non-terminal residue" evidence="5">
    <location>
        <position position="1"/>
    </location>
</feature>
<evidence type="ECO:0000256" key="2">
    <source>
        <dbReference type="ARBA" id="ARBA00019989"/>
    </source>
</evidence>
<comment type="caution">
    <text evidence="5">The sequence shown here is derived from an EMBL/GenBank/DDBJ whole genome shotgun (WGS) entry which is preliminary data.</text>
</comment>
<dbReference type="Proteomes" id="UP000541332">
    <property type="component" value="Unassembled WGS sequence"/>
</dbReference>
<dbReference type="Pfam" id="PF03966">
    <property type="entry name" value="Trm112p"/>
    <property type="match status" value="1"/>
</dbReference>
<reference evidence="5 6" key="1">
    <citation type="submission" date="2020-02" db="EMBL/GenBank/DDBJ databases">
        <title>Bird 10,000 Genomes (B10K) Project - Family phase.</title>
        <authorList>
            <person name="Zhang G."/>
        </authorList>
    </citation>
    <scope>NUCLEOTIDE SEQUENCE [LARGE SCALE GENOMIC DNA]</scope>
    <source>
        <strain evidence="5">B10K-DU-006-06</strain>
    </source>
</reference>
<evidence type="ECO:0000256" key="4">
    <source>
        <dbReference type="SAM" id="MobiDB-lite"/>
    </source>
</evidence>
<keyword evidence="6" id="KW-1185">Reference proteome</keyword>
<dbReference type="GO" id="GO:0046982">
    <property type="term" value="F:protein heterodimerization activity"/>
    <property type="evidence" value="ECO:0007669"/>
    <property type="project" value="InterPro"/>
</dbReference>
<dbReference type="SUPFAM" id="SSF158997">
    <property type="entry name" value="Trm112p-like"/>
    <property type="match status" value="1"/>
</dbReference>
<feature type="non-terminal residue" evidence="5">
    <location>
        <position position="65"/>
    </location>
</feature>
<dbReference type="GO" id="GO:0030488">
    <property type="term" value="P:tRNA methylation"/>
    <property type="evidence" value="ECO:0007669"/>
    <property type="project" value="TreeGrafter"/>
</dbReference>
<name>A0A7L4F735_9COLU</name>
<comment type="similarity">
    <text evidence="1">Belongs to the TRM112 family.</text>
</comment>
<feature type="region of interest" description="Disordered" evidence="4">
    <location>
        <begin position="45"/>
        <end position="65"/>
    </location>
</feature>
<evidence type="ECO:0000256" key="3">
    <source>
        <dbReference type="ARBA" id="ARBA00030516"/>
    </source>
</evidence>
<sequence>KLGHPPELPPEPTPDYEGDETFLRRLHHVLLEVEVQEGALRCPDSGRSFPISGGVPNMLLSDQEP</sequence>
<organism evidence="5 6">
    <name type="scientific">Pampusana beccarii</name>
    <name type="common">Western bronze ground-dove</name>
    <dbReference type="NCBI Taxonomy" id="2953425"/>
    <lineage>
        <taxon>Eukaryota</taxon>
        <taxon>Metazoa</taxon>
        <taxon>Chordata</taxon>
        <taxon>Craniata</taxon>
        <taxon>Vertebrata</taxon>
        <taxon>Euteleostomi</taxon>
        <taxon>Archelosauria</taxon>
        <taxon>Archosauria</taxon>
        <taxon>Dinosauria</taxon>
        <taxon>Saurischia</taxon>
        <taxon>Theropoda</taxon>
        <taxon>Coelurosauria</taxon>
        <taxon>Aves</taxon>
        <taxon>Neognathae</taxon>
        <taxon>Neoaves</taxon>
        <taxon>Columbimorphae</taxon>
        <taxon>Columbiformes</taxon>
        <taxon>Columbidae</taxon>
        <taxon>Pampusana</taxon>
    </lineage>
</organism>
<dbReference type="InterPro" id="IPR039127">
    <property type="entry name" value="Trm112"/>
</dbReference>
<accession>A0A7L4F735</accession>
<evidence type="ECO:0000313" key="5">
    <source>
        <dbReference type="EMBL" id="NXW82794.1"/>
    </source>
</evidence>
<evidence type="ECO:0000256" key="1">
    <source>
        <dbReference type="ARBA" id="ARBA00007980"/>
    </source>
</evidence>
<dbReference type="InterPro" id="IPR005651">
    <property type="entry name" value="Trm112-like"/>
</dbReference>